<evidence type="ECO:0000313" key="6">
    <source>
        <dbReference type="Proteomes" id="UP000198588"/>
    </source>
</evidence>
<dbReference type="PRINTS" id="PR00038">
    <property type="entry name" value="HTHLUXR"/>
</dbReference>
<protein>
    <submittedName>
        <fullName evidence="5">DNA-binding transcriptional regulator, CsgD family</fullName>
    </submittedName>
</protein>
<dbReference type="EMBL" id="FMXM01000007">
    <property type="protein sequence ID" value="SDA75708.1"/>
    <property type="molecule type" value="Genomic_DNA"/>
</dbReference>
<dbReference type="Pfam" id="PF13188">
    <property type="entry name" value="PAS_8"/>
    <property type="match status" value="1"/>
</dbReference>
<evidence type="ECO:0000256" key="3">
    <source>
        <dbReference type="ARBA" id="ARBA00023163"/>
    </source>
</evidence>
<dbReference type="GO" id="GO:0006355">
    <property type="term" value="P:regulation of DNA-templated transcription"/>
    <property type="evidence" value="ECO:0007669"/>
    <property type="project" value="InterPro"/>
</dbReference>
<dbReference type="Pfam" id="PF00196">
    <property type="entry name" value="GerE"/>
    <property type="match status" value="1"/>
</dbReference>
<gene>
    <name evidence="5" type="ORF">SAMN02927914_02781</name>
</gene>
<keyword evidence="3" id="KW-0804">Transcription</keyword>
<name>A0A1G5XYX5_9HYPH</name>
<dbReference type="InterPro" id="IPR036388">
    <property type="entry name" value="WH-like_DNA-bd_sf"/>
</dbReference>
<dbReference type="PANTHER" id="PTHR44688">
    <property type="entry name" value="DNA-BINDING TRANSCRIPTIONAL ACTIVATOR DEVR_DOSR"/>
    <property type="match status" value="1"/>
</dbReference>
<dbReference type="SUPFAM" id="SSF55785">
    <property type="entry name" value="PYP-like sensor domain (PAS domain)"/>
    <property type="match status" value="1"/>
</dbReference>
<dbReference type="SUPFAM" id="SSF46894">
    <property type="entry name" value="C-terminal effector domain of the bipartite response regulators"/>
    <property type="match status" value="1"/>
</dbReference>
<dbReference type="InterPro" id="IPR016032">
    <property type="entry name" value="Sig_transdc_resp-reg_C-effctor"/>
</dbReference>
<sequence length="389" mass="42153">MSALANTVDRALPRIVEAIYDSVADVDRWQSTLDAIRRLALGQLAMLAVIDTVGNSARFSVSCGDPSMLEPLQRDYGSEVPFFTAVPKMDIDMPFTVDSFYALQGPDARQNWIESRIVREWVEPNRLDDFFWVALMKRPTRIGTLMVVTDKDRRQISADDLELVSSLAPHVRRAVTIGDLFEAERRKAEIFRTVLETLDHPVMIVSADMQIIFANPAAEALLVENSAVRSVRGQLSFAYPQANASISCAVALGTRDEFALGPSGIDIPLAMVSVPAVAHVMPLARREISARMSQRAAAAIFIAAAGTAPIPALEAIGALFGLTAAEKRVAGHVAAGKTRKEIAAASGVSDGTIKSQLATIYDKTGTGDQRELELLIRELSPPLRSRNGA</sequence>
<feature type="domain" description="HTH luxR-type" evidence="4">
    <location>
        <begin position="319"/>
        <end position="376"/>
    </location>
</feature>
<dbReference type="GO" id="GO:0003677">
    <property type="term" value="F:DNA binding"/>
    <property type="evidence" value="ECO:0007669"/>
    <property type="project" value="UniProtKB-KW"/>
</dbReference>
<evidence type="ECO:0000256" key="2">
    <source>
        <dbReference type="ARBA" id="ARBA00023125"/>
    </source>
</evidence>
<evidence type="ECO:0000313" key="5">
    <source>
        <dbReference type="EMBL" id="SDA75708.1"/>
    </source>
</evidence>
<dbReference type="Gene3D" id="1.10.10.10">
    <property type="entry name" value="Winged helix-like DNA-binding domain superfamily/Winged helix DNA-binding domain"/>
    <property type="match status" value="1"/>
</dbReference>
<dbReference type="AlphaFoldDB" id="A0A1G5XYX5"/>
<dbReference type="InterPro" id="IPR035965">
    <property type="entry name" value="PAS-like_dom_sf"/>
</dbReference>
<keyword evidence="2 5" id="KW-0238">DNA-binding</keyword>
<reference evidence="5 6" key="1">
    <citation type="submission" date="2016-10" db="EMBL/GenBank/DDBJ databases">
        <authorList>
            <person name="de Groot N.N."/>
        </authorList>
    </citation>
    <scope>NUCLEOTIDE SEQUENCE [LARGE SCALE GENOMIC DNA]</scope>
    <source>
        <strain evidence="5 6">CGMCC 1.12097</strain>
    </source>
</reference>
<dbReference type="PANTHER" id="PTHR44688:SF16">
    <property type="entry name" value="DNA-BINDING TRANSCRIPTIONAL ACTIVATOR DEVR_DOSR"/>
    <property type="match status" value="1"/>
</dbReference>
<dbReference type="RefSeq" id="WP_091578422.1">
    <property type="nucleotide sequence ID" value="NZ_FMXM01000007.1"/>
</dbReference>
<accession>A0A1G5XYX5</accession>
<organism evidence="5 6">
    <name type="scientific">Mesorhizobium qingshengii</name>
    <dbReference type="NCBI Taxonomy" id="1165689"/>
    <lineage>
        <taxon>Bacteria</taxon>
        <taxon>Pseudomonadati</taxon>
        <taxon>Pseudomonadota</taxon>
        <taxon>Alphaproteobacteria</taxon>
        <taxon>Hyphomicrobiales</taxon>
        <taxon>Phyllobacteriaceae</taxon>
        <taxon>Mesorhizobium</taxon>
    </lineage>
</organism>
<dbReference type="InterPro" id="IPR000792">
    <property type="entry name" value="Tscrpt_reg_LuxR_C"/>
</dbReference>
<evidence type="ECO:0000259" key="4">
    <source>
        <dbReference type="SMART" id="SM00421"/>
    </source>
</evidence>
<dbReference type="SMART" id="SM00421">
    <property type="entry name" value="HTH_LUXR"/>
    <property type="match status" value="1"/>
</dbReference>
<dbReference type="Proteomes" id="UP000198588">
    <property type="component" value="Unassembled WGS sequence"/>
</dbReference>
<evidence type="ECO:0000256" key="1">
    <source>
        <dbReference type="ARBA" id="ARBA00023015"/>
    </source>
</evidence>
<proteinExistence type="predicted"/>
<dbReference type="STRING" id="1165689.SAMN02927914_02781"/>
<dbReference type="OrthoDB" id="5497412at2"/>
<keyword evidence="1" id="KW-0805">Transcription regulation</keyword>
<dbReference type="InterPro" id="IPR000014">
    <property type="entry name" value="PAS"/>
</dbReference>